<dbReference type="Proteomes" id="UP000236732">
    <property type="component" value="Unassembled WGS sequence"/>
</dbReference>
<evidence type="ECO:0000256" key="1">
    <source>
        <dbReference type="SAM" id="SignalP"/>
    </source>
</evidence>
<keyword evidence="2" id="KW-0813">Transport</keyword>
<evidence type="ECO:0000313" key="2">
    <source>
        <dbReference type="EMBL" id="SEG95780.1"/>
    </source>
</evidence>
<reference evidence="2 3" key="1">
    <citation type="submission" date="2016-10" db="EMBL/GenBank/DDBJ databases">
        <authorList>
            <person name="de Groot N.N."/>
        </authorList>
    </citation>
    <scope>NUCLEOTIDE SEQUENCE [LARGE SCALE GENOMIC DNA]</scope>
    <source>
        <strain evidence="2 3">CGMCC 4.7037</strain>
    </source>
</reference>
<proteinExistence type="predicted"/>
<evidence type="ECO:0000313" key="3">
    <source>
        <dbReference type="Proteomes" id="UP000236732"/>
    </source>
</evidence>
<dbReference type="OrthoDB" id="9780991at2"/>
<keyword evidence="1" id="KW-0732">Signal</keyword>
<dbReference type="CDD" id="cd14748">
    <property type="entry name" value="PBP2_UgpB"/>
    <property type="match status" value="1"/>
</dbReference>
<name>A0A1H6EDA4_9ACTN</name>
<dbReference type="Pfam" id="PF01547">
    <property type="entry name" value="SBP_bac_1"/>
    <property type="match status" value="1"/>
</dbReference>
<keyword evidence="2" id="KW-0762">Sugar transport</keyword>
<dbReference type="PROSITE" id="PS51257">
    <property type="entry name" value="PROKAR_LIPOPROTEIN"/>
    <property type="match status" value="1"/>
</dbReference>
<dbReference type="SUPFAM" id="SSF53850">
    <property type="entry name" value="Periplasmic binding protein-like II"/>
    <property type="match status" value="1"/>
</dbReference>
<dbReference type="InterPro" id="IPR050490">
    <property type="entry name" value="Bact_solute-bd_prot1"/>
</dbReference>
<organism evidence="2 3">
    <name type="scientific">Nonomuraea solani</name>
    <dbReference type="NCBI Taxonomy" id="1144553"/>
    <lineage>
        <taxon>Bacteria</taxon>
        <taxon>Bacillati</taxon>
        <taxon>Actinomycetota</taxon>
        <taxon>Actinomycetes</taxon>
        <taxon>Streptosporangiales</taxon>
        <taxon>Streptosporangiaceae</taxon>
        <taxon>Nonomuraea</taxon>
    </lineage>
</organism>
<sequence length="433" mass="44958">MSRYRRSAAGAVLLLLTGCGLGGGGTPPAEQAGDSLTVWFPGTNKTEIDLVTGTIVPTFEKETGAKVSVTFLDWPDLSTKLNAAFAAGSAPDVFGHGPAAVADFVKNDRLEPLTAYLAKLGAQDREDLANALPGGQVGGTQYLMPLSMQGNLIAYRAGDFTKAGLDPDKPPATWEALKEVAGKLTERAGGKITHAGLLLPSHPIGRQQTFASLLGSAGGTQLSADGKSAAFASPAGVKALGYFIDAYQGPGAVADQLGGNYQDLPTAQQPLVTGDASMTVLAPQAVQQMVKANAGLDIRVMPVPKFEGAEQGVAVGGAGPGLMINKDSARKELAWKFVSYMISTETSIRYTQGIGAIPARVSAAGSEYVKSSPVIQAFVEQAGHFRPNPNVPGWTQIRDTLSKHLEQALNKKTGAQEALTAAAAEVDTILKSE</sequence>
<feature type="chain" id="PRO_5039585602" evidence="1">
    <location>
        <begin position="23"/>
        <end position="433"/>
    </location>
</feature>
<dbReference type="PANTHER" id="PTHR43649">
    <property type="entry name" value="ARABINOSE-BINDING PROTEIN-RELATED"/>
    <property type="match status" value="1"/>
</dbReference>
<keyword evidence="3" id="KW-1185">Reference proteome</keyword>
<dbReference type="Gene3D" id="3.40.190.10">
    <property type="entry name" value="Periplasmic binding protein-like II"/>
    <property type="match status" value="2"/>
</dbReference>
<dbReference type="AlphaFoldDB" id="A0A1H6EDA4"/>
<dbReference type="PANTHER" id="PTHR43649:SF12">
    <property type="entry name" value="DIACETYLCHITOBIOSE BINDING PROTEIN DASA"/>
    <property type="match status" value="1"/>
</dbReference>
<feature type="signal peptide" evidence="1">
    <location>
        <begin position="1"/>
        <end position="22"/>
    </location>
</feature>
<dbReference type="EMBL" id="FNVT01000009">
    <property type="protein sequence ID" value="SEG95780.1"/>
    <property type="molecule type" value="Genomic_DNA"/>
</dbReference>
<protein>
    <submittedName>
        <fullName evidence="2">Multiple sugar transport system substrate-binding protein</fullName>
    </submittedName>
</protein>
<accession>A0A1H6EDA4</accession>
<gene>
    <name evidence="2" type="ORF">SAMN05444920_109154</name>
</gene>
<dbReference type="InterPro" id="IPR006059">
    <property type="entry name" value="SBP"/>
</dbReference>
<dbReference type="RefSeq" id="WP_103959410.1">
    <property type="nucleotide sequence ID" value="NZ_FNVT01000009.1"/>
</dbReference>